<feature type="compositionally biased region" description="Basic residues" evidence="1">
    <location>
        <begin position="53"/>
        <end position="66"/>
    </location>
</feature>
<accession>A0A4C1WNH6</accession>
<feature type="region of interest" description="Disordered" evidence="1">
    <location>
        <begin position="43"/>
        <end position="104"/>
    </location>
</feature>
<dbReference type="Proteomes" id="UP000299102">
    <property type="component" value="Unassembled WGS sequence"/>
</dbReference>
<protein>
    <submittedName>
        <fullName evidence="2">Uncharacterized protein</fullName>
    </submittedName>
</protein>
<comment type="caution">
    <text evidence="2">The sequence shown here is derived from an EMBL/GenBank/DDBJ whole genome shotgun (WGS) entry which is preliminary data.</text>
</comment>
<proteinExistence type="predicted"/>
<dbReference type="AlphaFoldDB" id="A0A4C1WNH6"/>
<evidence type="ECO:0000313" key="2">
    <source>
        <dbReference type="EMBL" id="GBP52573.1"/>
    </source>
</evidence>
<gene>
    <name evidence="2" type="ORF">EVAR_35762_1</name>
</gene>
<dbReference type="EMBL" id="BGZK01000606">
    <property type="protein sequence ID" value="GBP52573.1"/>
    <property type="molecule type" value="Genomic_DNA"/>
</dbReference>
<keyword evidence="3" id="KW-1185">Reference proteome</keyword>
<sequence>MPASIAALGFDKDSIRTGVRSSVHSRPRLTTDSTLAAVRRPLLEISAPSSGPSHRRRSSARSRHQRTLLSHGHPVYDGLLTAREVPPAHFPPHPNVSQPRASAPAHQNVGNAAEIIAGIGTSFDACDSIEVDERSTFGESVKVFHLRKRWKRAQ</sequence>
<reference evidence="2 3" key="1">
    <citation type="journal article" date="2019" name="Commun. Biol.">
        <title>The bagworm genome reveals a unique fibroin gene that provides high tensile strength.</title>
        <authorList>
            <person name="Kono N."/>
            <person name="Nakamura H."/>
            <person name="Ohtoshi R."/>
            <person name="Tomita M."/>
            <person name="Numata K."/>
            <person name="Arakawa K."/>
        </authorList>
    </citation>
    <scope>NUCLEOTIDE SEQUENCE [LARGE SCALE GENOMIC DNA]</scope>
</reference>
<organism evidence="2 3">
    <name type="scientific">Eumeta variegata</name>
    <name type="common">Bagworm moth</name>
    <name type="synonym">Eumeta japonica</name>
    <dbReference type="NCBI Taxonomy" id="151549"/>
    <lineage>
        <taxon>Eukaryota</taxon>
        <taxon>Metazoa</taxon>
        <taxon>Ecdysozoa</taxon>
        <taxon>Arthropoda</taxon>
        <taxon>Hexapoda</taxon>
        <taxon>Insecta</taxon>
        <taxon>Pterygota</taxon>
        <taxon>Neoptera</taxon>
        <taxon>Endopterygota</taxon>
        <taxon>Lepidoptera</taxon>
        <taxon>Glossata</taxon>
        <taxon>Ditrysia</taxon>
        <taxon>Tineoidea</taxon>
        <taxon>Psychidae</taxon>
        <taxon>Oiketicinae</taxon>
        <taxon>Eumeta</taxon>
    </lineage>
</organism>
<name>A0A4C1WNH6_EUMVA</name>
<evidence type="ECO:0000313" key="3">
    <source>
        <dbReference type="Proteomes" id="UP000299102"/>
    </source>
</evidence>
<evidence type="ECO:0000256" key="1">
    <source>
        <dbReference type="SAM" id="MobiDB-lite"/>
    </source>
</evidence>